<feature type="transmembrane region" description="Helical" evidence="18">
    <location>
        <begin position="544"/>
        <end position="568"/>
    </location>
</feature>
<evidence type="ECO:0000256" key="7">
    <source>
        <dbReference type="ARBA" id="ARBA00022741"/>
    </source>
</evidence>
<organism evidence="22 23">
    <name type="scientific">Diutina rugosa</name>
    <name type="common">Yeast</name>
    <name type="synonym">Candida rugosa</name>
    <dbReference type="NCBI Taxonomy" id="5481"/>
    <lineage>
        <taxon>Eukaryota</taxon>
        <taxon>Fungi</taxon>
        <taxon>Dikarya</taxon>
        <taxon>Ascomycota</taxon>
        <taxon>Saccharomycotina</taxon>
        <taxon>Pichiomycetes</taxon>
        <taxon>Debaryomycetaceae</taxon>
        <taxon>Diutina</taxon>
    </lineage>
</organism>
<proteinExistence type="inferred from homology"/>
<evidence type="ECO:0000256" key="18">
    <source>
        <dbReference type="RuleBase" id="RU362033"/>
    </source>
</evidence>
<dbReference type="GO" id="GO:0000287">
    <property type="term" value="F:magnesium ion binding"/>
    <property type="evidence" value="ECO:0007669"/>
    <property type="project" value="UniProtKB-UniRule"/>
</dbReference>
<dbReference type="InterPro" id="IPR036412">
    <property type="entry name" value="HAD-like_sf"/>
</dbReference>
<feature type="binding site" evidence="16">
    <location>
        <position position="847"/>
    </location>
    <ligand>
        <name>ATP</name>
        <dbReference type="ChEBI" id="CHEBI:30616"/>
    </ligand>
</feature>
<dbReference type="InterPro" id="IPR044492">
    <property type="entry name" value="P_typ_ATPase_HD_dom"/>
</dbReference>
<dbReference type="Gene3D" id="3.40.50.1000">
    <property type="entry name" value="HAD superfamily/HAD-like"/>
    <property type="match status" value="1"/>
</dbReference>
<name>A0A642URD0_DIURU</name>
<dbReference type="FunFam" id="3.40.1110.10:FF:000087">
    <property type="entry name" value="Phospholipid-transporting ATPase"/>
    <property type="match status" value="1"/>
</dbReference>
<keyword evidence="3" id="KW-0813">Transport</keyword>
<feature type="binding site" evidence="16">
    <location>
        <position position="930"/>
    </location>
    <ligand>
        <name>ATP</name>
        <dbReference type="ChEBI" id="CHEBI:30616"/>
    </ligand>
</feature>
<feature type="transmembrane region" description="Helical" evidence="18">
    <location>
        <begin position="1282"/>
        <end position="1302"/>
    </location>
</feature>
<dbReference type="PROSITE" id="PS00154">
    <property type="entry name" value="ATPASE_E1_E2"/>
    <property type="match status" value="1"/>
</dbReference>
<dbReference type="InterPro" id="IPR023298">
    <property type="entry name" value="ATPase_P-typ_TM_dom_sf"/>
</dbReference>
<feature type="binding site" evidence="16">
    <location>
        <position position="616"/>
    </location>
    <ligand>
        <name>ATP</name>
        <dbReference type="ChEBI" id="CHEBI:30616"/>
    </ligand>
</feature>
<keyword evidence="12 18" id="KW-0472">Membrane</keyword>
<keyword evidence="4" id="KW-0597">Phosphoprotein</keyword>
<comment type="similarity">
    <text evidence="2 18">Belongs to the cation transport ATPase (P-type) (TC 3.A.3) family. Type IV subfamily.</text>
</comment>
<evidence type="ECO:0000259" key="20">
    <source>
        <dbReference type="Pfam" id="PF16209"/>
    </source>
</evidence>
<dbReference type="PANTHER" id="PTHR24092">
    <property type="entry name" value="PROBABLE PHOSPHOLIPID-TRANSPORTING ATPASE"/>
    <property type="match status" value="1"/>
</dbReference>
<keyword evidence="10 18" id="KW-1278">Translocase</keyword>
<evidence type="ECO:0000256" key="13">
    <source>
        <dbReference type="ARBA" id="ARBA00034036"/>
    </source>
</evidence>
<feature type="binding site" evidence="16">
    <location>
        <position position="1051"/>
    </location>
    <ligand>
        <name>ATP</name>
        <dbReference type="ChEBI" id="CHEBI:30616"/>
    </ligand>
</feature>
<feature type="binding site" evidence="17">
    <location>
        <position position="618"/>
    </location>
    <ligand>
        <name>Mg(2+)</name>
        <dbReference type="ChEBI" id="CHEBI:18420"/>
    </ligand>
</feature>
<dbReference type="NCBIfam" id="TIGR01494">
    <property type="entry name" value="ATPase_P-type"/>
    <property type="match status" value="1"/>
</dbReference>
<evidence type="ECO:0000256" key="5">
    <source>
        <dbReference type="ARBA" id="ARBA00022692"/>
    </source>
</evidence>
<evidence type="ECO:0000259" key="21">
    <source>
        <dbReference type="Pfam" id="PF16212"/>
    </source>
</evidence>
<feature type="binding site" evidence="17">
    <location>
        <position position="1081"/>
    </location>
    <ligand>
        <name>Mg(2+)</name>
        <dbReference type="ChEBI" id="CHEBI:18420"/>
    </ligand>
</feature>
<dbReference type="SFLD" id="SFLDS00003">
    <property type="entry name" value="Haloacid_Dehalogenase"/>
    <property type="match status" value="1"/>
</dbReference>
<dbReference type="SFLD" id="SFLDF00027">
    <property type="entry name" value="p-type_atpase"/>
    <property type="match status" value="1"/>
</dbReference>
<keyword evidence="11 18" id="KW-1133">Transmembrane helix</keyword>
<feature type="transmembrane region" description="Helical" evidence="18">
    <location>
        <begin position="1255"/>
        <end position="1275"/>
    </location>
</feature>
<feature type="transmembrane region" description="Helical" evidence="18">
    <location>
        <begin position="115"/>
        <end position="133"/>
    </location>
</feature>
<evidence type="ECO:0000256" key="15">
    <source>
        <dbReference type="PIRSR" id="PIRSR606539-1"/>
    </source>
</evidence>
<comment type="cofactor">
    <cofactor evidence="17">
        <name>Mg(2+)</name>
        <dbReference type="ChEBI" id="CHEBI:18420"/>
    </cofactor>
</comment>
<feature type="transmembrane region" description="Helical" evidence="18">
    <location>
        <begin position="1314"/>
        <end position="1337"/>
    </location>
</feature>
<evidence type="ECO:0000256" key="11">
    <source>
        <dbReference type="ARBA" id="ARBA00022989"/>
    </source>
</evidence>
<comment type="catalytic activity">
    <reaction evidence="13 18">
        <text>ATP + H2O + phospholipidSide 1 = ADP + phosphate + phospholipidSide 2.</text>
        <dbReference type="EC" id="7.6.2.1"/>
    </reaction>
</comment>
<dbReference type="RefSeq" id="XP_034012612.1">
    <property type="nucleotide sequence ID" value="XM_034155265.1"/>
</dbReference>
<keyword evidence="23" id="KW-1185">Reference proteome</keyword>
<feature type="transmembrane region" description="Helical" evidence="18">
    <location>
        <begin position="498"/>
        <end position="524"/>
    </location>
</feature>
<dbReference type="InterPro" id="IPR032630">
    <property type="entry name" value="P_typ_ATPase_c"/>
</dbReference>
<dbReference type="InterPro" id="IPR023299">
    <property type="entry name" value="ATPase_P-typ_cyto_dom_N"/>
</dbReference>
<dbReference type="InterPro" id="IPR023214">
    <property type="entry name" value="HAD_sf"/>
</dbReference>
<dbReference type="EMBL" id="SWFT01000076">
    <property type="protein sequence ID" value="KAA8902996.1"/>
    <property type="molecule type" value="Genomic_DNA"/>
</dbReference>
<dbReference type="GO" id="GO:0016887">
    <property type="term" value="F:ATP hydrolysis activity"/>
    <property type="evidence" value="ECO:0007669"/>
    <property type="project" value="InterPro"/>
</dbReference>
<reference evidence="22 23" key="1">
    <citation type="submission" date="2019-07" db="EMBL/GenBank/DDBJ databases">
        <title>Genome assembly of two rare yeast pathogens: Diutina rugosa and Trichomonascus ciferrii.</title>
        <authorList>
            <person name="Mixao V."/>
            <person name="Saus E."/>
            <person name="Hansen A."/>
            <person name="Lass-Flor C."/>
            <person name="Gabaldon T."/>
        </authorList>
    </citation>
    <scope>NUCLEOTIDE SEQUENCE [LARGE SCALE GENOMIC DNA]</scope>
    <source>
        <strain evidence="22 23">CBS 613</strain>
    </source>
</reference>
<dbReference type="SUPFAM" id="SSF81653">
    <property type="entry name" value="Calcium ATPase, transduction domain A"/>
    <property type="match status" value="1"/>
</dbReference>
<dbReference type="GO" id="GO:0005886">
    <property type="term" value="C:plasma membrane"/>
    <property type="evidence" value="ECO:0007669"/>
    <property type="project" value="TreeGrafter"/>
</dbReference>
<dbReference type="SUPFAM" id="SSF81665">
    <property type="entry name" value="Calcium ATPase, transmembrane domain M"/>
    <property type="match status" value="1"/>
</dbReference>
<dbReference type="FunFam" id="3.40.50.1000:FF:000001">
    <property type="entry name" value="Phospholipid-transporting ATPase IC"/>
    <property type="match status" value="1"/>
</dbReference>
<feature type="transmembrane region" description="Helical" evidence="18">
    <location>
        <begin position="1135"/>
        <end position="1154"/>
    </location>
</feature>
<gene>
    <name evidence="22" type="ORF">DIURU_002597</name>
</gene>
<comment type="caution">
    <text evidence="22">The sequence shown here is derived from an EMBL/GenBank/DDBJ whole genome shotgun (WGS) entry which is preliminary data.</text>
</comment>
<dbReference type="VEuPathDB" id="FungiDB:DIURU_002597"/>
<dbReference type="GO" id="GO:0140346">
    <property type="term" value="F:phosphatidylserine flippase activity"/>
    <property type="evidence" value="ECO:0007669"/>
    <property type="project" value="UniProtKB-ARBA"/>
</dbReference>
<keyword evidence="7 16" id="KW-0547">Nucleotide-binding</keyword>
<feature type="binding site" evidence="16">
    <location>
        <position position="929"/>
    </location>
    <ligand>
        <name>ATP</name>
        <dbReference type="ChEBI" id="CHEBI:30616"/>
    </ligand>
</feature>
<dbReference type="SFLD" id="SFLDG00002">
    <property type="entry name" value="C1.7:_P-type_atpase_like"/>
    <property type="match status" value="1"/>
</dbReference>
<dbReference type="GO" id="GO:0005524">
    <property type="term" value="F:ATP binding"/>
    <property type="evidence" value="ECO:0007669"/>
    <property type="project" value="UniProtKB-UniRule"/>
</dbReference>
<dbReference type="InterPro" id="IPR006539">
    <property type="entry name" value="P-type_ATPase_IV"/>
</dbReference>
<feature type="binding site" evidence="16">
    <location>
        <position position="787"/>
    </location>
    <ligand>
        <name>ATP</name>
        <dbReference type="ChEBI" id="CHEBI:30616"/>
    </ligand>
</feature>
<dbReference type="GO" id="GO:0012505">
    <property type="term" value="C:endomembrane system"/>
    <property type="evidence" value="ECO:0007669"/>
    <property type="project" value="UniProtKB-SubCell"/>
</dbReference>
<feature type="region of interest" description="Disordered" evidence="19">
    <location>
        <begin position="1"/>
        <end position="32"/>
    </location>
</feature>
<evidence type="ECO:0000256" key="12">
    <source>
        <dbReference type="ARBA" id="ARBA00023136"/>
    </source>
</evidence>
<feature type="transmembrane region" description="Helical" evidence="18">
    <location>
        <begin position="1217"/>
        <end position="1235"/>
    </location>
</feature>
<dbReference type="Pfam" id="PF13246">
    <property type="entry name" value="Cation_ATPase"/>
    <property type="match status" value="1"/>
</dbReference>
<evidence type="ECO:0000256" key="19">
    <source>
        <dbReference type="SAM" id="MobiDB-lite"/>
    </source>
</evidence>
<feature type="region of interest" description="Disordered" evidence="19">
    <location>
        <begin position="1426"/>
        <end position="1447"/>
    </location>
</feature>
<keyword evidence="9 17" id="KW-0460">Magnesium</keyword>
<dbReference type="Pfam" id="PF16212">
    <property type="entry name" value="PhoLip_ATPase_C"/>
    <property type="match status" value="1"/>
</dbReference>
<evidence type="ECO:0000256" key="8">
    <source>
        <dbReference type="ARBA" id="ARBA00022840"/>
    </source>
</evidence>
<feature type="compositionally biased region" description="Basic residues" evidence="19">
    <location>
        <begin position="1426"/>
        <end position="1437"/>
    </location>
</feature>
<feature type="transmembrane region" description="Helical" evidence="18">
    <location>
        <begin position="1166"/>
        <end position="1187"/>
    </location>
</feature>
<dbReference type="OrthoDB" id="377733at2759"/>
<keyword evidence="5 18" id="KW-0812">Transmembrane</keyword>
<protein>
    <recommendedName>
        <fullName evidence="18">Phospholipid-transporting ATPase</fullName>
        <ecNumber evidence="18">7.6.2.1</ecNumber>
    </recommendedName>
</protein>
<dbReference type="CDD" id="cd02073">
    <property type="entry name" value="P-type_ATPase_APLT_Dnf-like"/>
    <property type="match status" value="1"/>
</dbReference>
<evidence type="ECO:0000256" key="16">
    <source>
        <dbReference type="PIRSR" id="PIRSR606539-2"/>
    </source>
</evidence>
<dbReference type="Gene3D" id="3.40.1110.10">
    <property type="entry name" value="Calcium-transporting ATPase, cytoplasmic domain N"/>
    <property type="match status" value="1"/>
</dbReference>
<feature type="binding site" evidence="16">
    <location>
        <position position="1081"/>
    </location>
    <ligand>
        <name>ATP</name>
        <dbReference type="ChEBI" id="CHEBI:30616"/>
    </ligand>
</feature>
<evidence type="ECO:0000256" key="3">
    <source>
        <dbReference type="ARBA" id="ARBA00022448"/>
    </source>
</evidence>
<feature type="region of interest" description="Disordered" evidence="19">
    <location>
        <begin position="242"/>
        <end position="312"/>
    </location>
</feature>
<feature type="binding site" evidence="17">
    <location>
        <position position="1077"/>
    </location>
    <ligand>
        <name>Mg(2+)</name>
        <dbReference type="ChEBI" id="CHEBI:18420"/>
    </ligand>
</feature>
<dbReference type="FunFam" id="3.40.50.1000:FF:000014">
    <property type="entry name" value="Phospholipid-transporting ATPase"/>
    <property type="match status" value="1"/>
</dbReference>
<dbReference type="NCBIfam" id="TIGR01652">
    <property type="entry name" value="ATPase-Plipid"/>
    <property type="match status" value="1"/>
</dbReference>
<dbReference type="Gene3D" id="2.70.150.10">
    <property type="entry name" value="Calcium-transporting ATPase, cytoplasmic transduction domain A"/>
    <property type="match status" value="1"/>
</dbReference>
<dbReference type="InterPro" id="IPR001757">
    <property type="entry name" value="P_typ_ATPase"/>
</dbReference>
<dbReference type="InterPro" id="IPR032631">
    <property type="entry name" value="P-type_ATPase_N"/>
</dbReference>
<evidence type="ECO:0000256" key="9">
    <source>
        <dbReference type="ARBA" id="ARBA00022842"/>
    </source>
</evidence>
<keyword evidence="6 17" id="KW-0479">Metal-binding</keyword>
<dbReference type="EC" id="7.6.2.1" evidence="18"/>
<evidence type="ECO:0000256" key="6">
    <source>
        <dbReference type="ARBA" id="ARBA00022723"/>
    </source>
</evidence>
<feature type="domain" description="P-type ATPase N-terminal" evidence="20">
    <location>
        <begin position="82"/>
        <end position="129"/>
    </location>
</feature>
<accession>A0A642URD0</accession>
<evidence type="ECO:0000313" key="23">
    <source>
        <dbReference type="Proteomes" id="UP000449547"/>
    </source>
</evidence>
<evidence type="ECO:0000256" key="4">
    <source>
        <dbReference type="ARBA" id="ARBA00022553"/>
    </source>
</evidence>
<dbReference type="PRINTS" id="PR00119">
    <property type="entry name" value="CATATPASE"/>
</dbReference>
<feature type="domain" description="P-type ATPase C-terminal" evidence="21">
    <location>
        <begin position="1103"/>
        <end position="1351"/>
    </location>
</feature>
<evidence type="ECO:0000256" key="1">
    <source>
        <dbReference type="ARBA" id="ARBA00004127"/>
    </source>
</evidence>
<feature type="binding site" evidence="16">
    <location>
        <position position="617"/>
    </location>
    <ligand>
        <name>ATP</name>
        <dbReference type="ChEBI" id="CHEBI:30616"/>
    </ligand>
</feature>
<evidence type="ECO:0000256" key="14">
    <source>
        <dbReference type="ARBA" id="ARBA00049128"/>
    </source>
</evidence>
<feature type="compositionally biased region" description="Basic and acidic residues" evidence="19">
    <location>
        <begin position="18"/>
        <end position="30"/>
    </location>
</feature>
<dbReference type="InterPro" id="IPR008250">
    <property type="entry name" value="ATPase_P-typ_transduc_dom_A_sf"/>
</dbReference>
<feature type="active site" description="4-aspartylphosphate intermediate" evidence="15">
    <location>
        <position position="616"/>
    </location>
</feature>
<feature type="binding site" evidence="16">
    <location>
        <position position="1080"/>
    </location>
    <ligand>
        <name>ATP</name>
        <dbReference type="ChEBI" id="CHEBI:30616"/>
    </ligand>
</feature>
<feature type="binding site" evidence="16">
    <location>
        <position position="1057"/>
    </location>
    <ligand>
        <name>ATP</name>
        <dbReference type="ChEBI" id="CHEBI:30616"/>
    </ligand>
</feature>
<feature type="binding site" evidence="16">
    <location>
        <position position="618"/>
    </location>
    <ligand>
        <name>ATP</name>
        <dbReference type="ChEBI" id="CHEBI:30616"/>
    </ligand>
</feature>
<comment type="subcellular location">
    <subcellularLocation>
        <location evidence="1">Endomembrane system</location>
        <topology evidence="1">Multi-pass membrane protein</topology>
    </subcellularLocation>
    <subcellularLocation>
        <location evidence="18">Membrane</location>
        <topology evidence="18">Multi-pass membrane protein</topology>
    </subcellularLocation>
</comment>
<comment type="catalytic activity">
    <reaction evidence="14">
        <text>a 1,2-diacyl-sn-glycero-3-phosphoethanolamine(out) + ATP + H2O = a 1,2-diacyl-sn-glycero-3-phosphoethanolamine(in) + ADP + phosphate + H(+)</text>
        <dbReference type="Rhea" id="RHEA:66132"/>
        <dbReference type="ChEBI" id="CHEBI:15377"/>
        <dbReference type="ChEBI" id="CHEBI:15378"/>
        <dbReference type="ChEBI" id="CHEBI:30616"/>
        <dbReference type="ChEBI" id="CHEBI:43474"/>
        <dbReference type="ChEBI" id="CHEBI:64612"/>
        <dbReference type="ChEBI" id="CHEBI:456216"/>
    </reaction>
    <physiologicalReaction direction="left-to-right" evidence="14">
        <dbReference type="Rhea" id="RHEA:66133"/>
    </physiologicalReaction>
</comment>
<evidence type="ECO:0000256" key="10">
    <source>
        <dbReference type="ARBA" id="ARBA00022967"/>
    </source>
</evidence>
<dbReference type="SUPFAM" id="SSF56784">
    <property type="entry name" value="HAD-like"/>
    <property type="match status" value="1"/>
</dbReference>
<dbReference type="InterPro" id="IPR018303">
    <property type="entry name" value="ATPase_P-typ_P_site"/>
</dbReference>
<keyword evidence="8 16" id="KW-0067">ATP-binding</keyword>
<feature type="binding site" evidence="17">
    <location>
        <position position="616"/>
    </location>
    <ligand>
        <name>Mg(2+)</name>
        <dbReference type="ChEBI" id="CHEBI:18420"/>
    </ligand>
</feature>
<feature type="binding site" evidence="16">
    <location>
        <position position="746"/>
    </location>
    <ligand>
        <name>ATP</name>
        <dbReference type="ChEBI" id="CHEBI:30616"/>
    </ligand>
</feature>
<feature type="binding site" evidence="16">
    <location>
        <position position="928"/>
    </location>
    <ligand>
        <name>ATP</name>
        <dbReference type="ChEBI" id="CHEBI:30616"/>
    </ligand>
</feature>
<dbReference type="GeneID" id="54781248"/>
<evidence type="ECO:0000313" key="22">
    <source>
        <dbReference type="EMBL" id="KAA8902996.1"/>
    </source>
</evidence>
<dbReference type="Pfam" id="PF16209">
    <property type="entry name" value="PhoLip_ATPase_N"/>
    <property type="match status" value="1"/>
</dbReference>
<feature type="transmembrane region" description="Helical" evidence="18">
    <location>
        <begin position="139"/>
        <end position="156"/>
    </location>
</feature>
<dbReference type="SUPFAM" id="SSF81660">
    <property type="entry name" value="Metal cation-transporting ATPase, ATP-binding domain N"/>
    <property type="match status" value="1"/>
</dbReference>
<dbReference type="PANTHER" id="PTHR24092:SF180">
    <property type="entry name" value="PHOSPHOLIPID-TRANSPORTING ATPASE DNF1-RELATED"/>
    <property type="match status" value="1"/>
</dbReference>
<feature type="binding site" evidence="16">
    <location>
        <position position="810"/>
    </location>
    <ligand>
        <name>ATP</name>
        <dbReference type="ChEBI" id="CHEBI:30616"/>
    </ligand>
</feature>
<evidence type="ECO:0000256" key="2">
    <source>
        <dbReference type="ARBA" id="ARBA00008109"/>
    </source>
</evidence>
<dbReference type="Proteomes" id="UP000449547">
    <property type="component" value="Unassembled WGS sequence"/>
</dbReference>
<sequence length="1508" mass="171658">MRFGKAHGDTSTPPEAEEGPHYTTRSEFDAKPPSLGARIRRHWFLKGYSERPRYMQQIYNKTPRRVFVNMDVPDDMRDPEGEPLTHYPPNKIRTTKYTPVTFLPKNILFQFTNVANVYFLILIILGAFSIFGVDSPGLAAVPLIVIVCITAAKDAFEDYRRAVSDSELNNSPVHLLLGLPNPNTDEYKETRWERFSNRVSRATARFWNKCQKLFIRIFFSEKAKQKHADKEQKQEDLALQTMATVDSEVTPRPSGVFRRSRDFPRHSRDKRHSQLSPLRTLSPSNRASSDRRRSGDPRPSMMSSRSRIHPTKVVPHSIVSPELVEANGDHSNVTKFKNRKWKDITVGSFVRIRNDEEVPADIIVISTSDIDGKCLVETKNLDGETNLKTKTCLPCGGSKVIKHSTDFGNVRFWVELDAPNPNLYNFRGTIHYENWDHGTLVNPDQRDPITNDNVLLRGSALRNTDWVIGLVVYTGSETKIMLNSGITPSKKSRIQQELNLSVVINFLLLFVLCFVSGLVNGLYYNNKRGSRHWYEGEPYSPTSAGNGVVAFFVALIMYQSLVPISLYISVEIIKTCQAYFIHVDNKMYYQPLDFACVPKSWSISDDLGQIEYIFSDKTGTLTQNVMEFKKCTIAGKSYGLAYTEAKQGMDRRAGVDIVTEADRWRRLIAKDKEVMEERLQDLGPNPQYDEATATFVSSEYVDDVLAQGPQCSNNEHFMLALALCNTIIATRDDDGHLHYEAESPDEAALVAAARDVGIVFTQRRRDRVILTIYGNTVEYTVLDIIPFTSSRKRMSVIVKTPDNRILLICKGADNVIYERLSGGQANPEKLLQKTALHLEEYATEGLRTLCIAQREIDPKFFADWTRRNREANASIEDNRDILIEQIADEVEQNFILLGGTAIEDRLQQGVPDSIAILGNAGIKMWVLTGDRVETAINIGFSCNLLENDMKLLVVRPTESQSLYDIETLIDQYLVENFGIQANSDDEITRLIKEAKKDHSIPSNQFGLVIDGAALTLIFAKGDGKKPDPHAVAVQRKFLLLGKQCKSVLCCRVSPAQKAAVVQTVKDTLEVMTLAIGDGANDVAMIQAANVGVGIAGEEGRQAVMSSDYAIGQFRFLTRLLLVHGRWSYKRLAEMVPCFFYKNVVFTMTLFWYQIYTDFDGSYLYEYTYLMFYNLAFTSLPVIFLAIFDQDVSDTVSLLVPELFRSGILQKDWSQYKFIWYMIDGVYQSVISFYWPYLIFYKAFTNMDGFFMGHRFWMGVVCALITVTVCNVYVLLQQKRWDWLSVLINAISILIVFFWSGVWSCRVVIGEFYGAASNVLGNLSCWCAYFISIVCCLLPRFTWDFLRANFDPSDVEIVREQMKQGKFDDYPTGYDPTDLEDIERRNLITNIYENNPHLLDDLEKEIEQKYPPREHHHKVTRAMSTLKRKTTSNLKRHKDPSQGSLKKNLNTQFHHPLSIDELRTQMIREGELTPNASVSRVSTTHDIPGFPQAESLMKYHSGTSQRDIV</sequence>
<evidence type="ECO:0000256" key="17">
    <source>
        <dbReference type="PIRSR" id="PIRSR606539-3"/>
    </source>
</evidence>